<feature type="region of interest" description="Disordered" evidence="1">
    <location>
        <begin position="115"/>
        <end position="138"/>
    </location>
</feature>
<reference evidence="2" key="1">
    <citation type="submission" date="2021-06" db="EMBL/GenBank/DDBJ databases">
        <authorList>
            <person name="Kallberg Y."/>
            <person name="Tangrot J."/>
            <person name="Rosling A."/>
        </authorList>
    </citation>
    <scope>NUCLEOTIDE SEQUENCE</scope>
    <source>
        <strain evidence="2">BR232B</strain>
    </source>
</reference>
<sequence length="455" mass="52207">MPEKVARFRRVPCQHKEWKVWCKYLVERMLSEDVDEELIVTVCRDAIVTKEWTASDFSKTPLTDNYENHDRKQSWSDAVDEEFEEMNFSAPKDFNNGKIQVKFLFENLEHPIDSITNSSDTDSGFGSDDGFTKRQPRDYSSAQKSFTANLDLGVSNGLADISVKQPMTTLPVPVAIGHPTINERERLEQRRKEKEEQVQHEKNIVIGGVKSVYLGLDSLTLSNLVMSIINPPGQLTIHSLAVLVLRAFLVLQMRNHLSILMAQRTCSLEGITFGRSAEIPIHRPQFESKYRYDISRPLFTFPFRLCSDIQGDAMWIRDQIHTSNDITAARDHAVMHMSKFWDENPLDSRWNYNNKTIYQQQPAYTAVHCPNPVGGPTGSNLGSLLVTLPDHYSTIQFTVIKKTSRILSRHFPNYFYIARTHMPKLKCINTVRRMIIARPTTVCLRACPTIKKRTI</sequence>
<dbReference type="Proteomes" id="UP000789739">
    <property type="component" value="Unassembled WGS sequence"/>
</dbReference>
<organism evidence="2 3">
    <name type="scientific">Paraglomus brasilianum</name>
    <dbReference type="NCBI Taxonomy" id="144538"/>
    <lineage>
        <taxon>Eukaryota</taxon>
        <taxon>Fungi</taxon>
        <taxon>Fungi incertae sedis</taxon>
        <taxon>Mucoromycota</taxon>
        <taxon>Glomeromycotina</taxon>
        <taxon>Glomeromycetes</taxon>
        <taxon>Paraglomerales</taxon>
        <taxon>Paraglomeraceae</taxon>
        <taxon>Paraglomus</taxon>
    </lineage>
</organism>
<evidence type="ECO:0000313" key="3">
    <source>
        <dbReference type="Proteomes" id="UP000789739"/>
    </source>
</evidence>
<dbReference type="AlphaFoldDB" id="A0A9N9BX35"/>
<feature type="compositionally biased region" description="Low complexity" evidence="1">
    <location>
        <begin position="115"/>
        <end position="129"/>
    </location>
</feature>
<evidence type="ECO:0000313" key="2">
    <source>
        <dbReference type="EMBL" id="CAG8580946.1"/>
    </source>
</evidence>
<name>A0A9N9BX35_9GLOM</name>
<keyword evidence="3" id="KW-1185">Reference proteome</keyword>
<dbReference type="EMBL" id="CAJVPI010000898">
    <property type="protein sequence ID" value="CAG8580946.1"/>
    <property type="molecule type" value="Genomic_DNA"/>
</dbReference>
<gene>
    <name evidence="2" type="ORF">PBRASI_LOCUS6616</name>
</gene>
<proteinExistence type="predicted"/>
<comment type="caution">
    <text evidence="2">The sequence shown here is derived from an EMBL/GenBank/DDBJ whole genome shotgun (WGS) entry which is preliminary data.</text>
</comment>
<accession>A0A9N9BX35</accession>
<evidence type="ECO:0000256" key="1">
    <source>
        <dbReference type="SAM" id="MobiDB-lite"/>
    </source>
</evidence>
<protein>
    <submittedName>
        <fullName evidence="2">11116_t:CDS:1</fullName>
    </submittedName>
</protein>